<evidence type="ECO:0000313" key="4">
    <source>
        <dbReference type="Proteomes" id="UP000265745"/>
    </source>
</evidence>
<dbReference type="GO" id="GO:0016301">
    <property type="term" value="F:kinase activity"/>
    <property type="evidence" value="ECO:0007669"/>
    <property type="project" value="UniProtKB-KW"/>
</dbReference>
<keyword evidence="2" id="KW-0472">Membrane</keyword>
<feature type="transmembrane region" description="Helical" evidence="2">
    <location>
        <begin position="30"/>
        <end position="49"/>
    </location>
</feature>
<gene>
    <name evidence="3" type="ORF">C2846_00930</name>
</gene>
<feature type="compositionally biased region" description="Acidic residues" evidence="1">
    <location>
        <begin position="233"/>
        <end position="246"/>
    </location>
</feature>
<feature type="region of interest" description="Disordered" evidence="1">
    <location>
        <begin position="228"/>
        <end position="303"/>
    </location>
</feature>
<reference evidence="3 4" key="1">
    <citation type="submission" date="2018-06" db="EMBL/GenBank/DDBJ databases">
        <title>Pseudomonas jilinensis sp. nov., isolated from the production water of Jilin Oilfield in China.</title>
        <authorList>
            <person name="Wang J."/>
        </authorList>
    </citation>
    <scope>NUCLEOTIDE SEQUENCE [LARGE SCALE GENOMIC DNA]</scope>
    <source>
        <strain evidence="3 4">JS15-10A1</strain>
    </source>
</reference>
<comment type="caution">
    <text evidence="3">The sequence shown here is derived from an EMBL/GenBank/DDBJ whole genome shotgun (WGS) entry which is preliminary data.</text>
</comment>
<name>A0A396S1T7_9PSED</name>
<dbReference type="OrthoDB" id="6189996at2"/>
<dbReference type="RefSeq" id="WP_119700481.1">
    <property type="nucleotide sequence ID" value="NZ_QJSA01000001.1"/>
</dbReference>
<protein>
    <submittedName>
        <fullName evidence="3">Histidine kinase</fullName>
    </submittedName>
</protein>
<keyword evidence="2" id="KW-0812">Transmembrane</keyword>
<organism evidence="3 4">
    <name type="scientific">Pseudomonas jilinensis</name>
    <dbReference type="NCBI Taxonomy" id="2078689"/>
    <lineage>
        <taxon>Bacteria</taxon>
        <taxon>Pseudomonadati</taxon>
        <taxon>Pseudomonadota</taxon>
        <taxon>Gammaproteobacteria</taxon>
        <taxon>Pseudomonadales</taxon>
        <taxon>Pseudomonadaceae</taxon>
        <taxon>Pseudomonas</taxon>
    </lineage>
</organism>
<accession>A0A396S1T7</accession>
<evidence type="ECO:0000313" key="3">
    <source>
        <dbReference type="EMBL" id="RHW23002.1"/>
    </source>
</evidence>
<keyword evidence="3" id="KW-0808">Transferase</keyword>
<evidence type="ECO:0000256" key="1">
    <source>
        <dbReference type="SAM" id="MobiDB-lite"/>
    </source>
</evidence>
<dbReference type="AlphaFoldDB" id="A0A396S1T7"/>
<sequence length="510" mass="56582">MNRSSSPTDNLFLRWYAALRNQRLTLATRLQILVLLPLLLSLLATLWFGQLQWQRDTARQADAVGSELARQIAASVADPLAANDQLSLNILLAQWNQNPLIAHTSLYSVDNRIIAEAGQRLGREALAPGQGRFVAAVHFQDILSGQLQLSLAREPFTSAHQALVKHLIWTLLVLMLGFALLTWRQVGSMRRTLSELGNWYAESGQPAPGQQRSDEIGDLARRLAARRITDLPPEPEPEPESEPELVDDTKQQPVSTDNPTELPESEPSHKVIDLTAGIPDGDDEPTEPQESPQADDMASASIPQQDYSETIEASDPIVAAQPSTALVAIRLGNQEALSKLPRERLLALLERYRTHVQQACQLYAGRQHTLLDGTSLLLFHAADCNQDELTHALCCGELLRILGHDLQIEIADTGIALQLQLGLSHSPCLKDFSLEELASNAHCQQSLEQVQYSRNLLLLDAELASGSLVRSRAVIRRLASQQGLYCVERLQEPYQSLLEQQLNQLYSQRH</sequence>
<dbReference type="Proteomes" id="UP000265745">
    <property type="component" value="Unassembled WGS sequence"/>
</dbReference>
<keyword evidence="3" id="KW-0418">Kinase</keyword>
<proteinExistence type="predicted"/>
<evidence type="ECO:0000256" key="2">
    <source>
        <dbReference type="SAM" id="Phobius"/>
    </source>
</evidence>
<keyword evidence="2" id="KW-1133">Transmembrane helix</keyword>
<keyword evidence="4" id="KW-1185">Reference proteome</keyword>
<feature type="transmembrane region" description="Helical" evidence="2">
    <location>
        <begin position="166"/>
        <end position="183"/>
    </location>
</feature>
<dbReference type="EMBL" id="QJSA01000001">
    <property type="protein sequence ID" value="RHW23002.1"/>
    <property type="molecule type" value="Genomic_DNA"/>
</dbReference>